<dbReference type="InterPro" id="IPR006070">
    <property type="entry name" value="Sua5-like_dom"/>
</dbReference>
<feature type="domain" description="Acylphosphatase-like" evidence="10">
    <location>
        <begin position="4"/>
        <end position="90"/>
    </location>
</feature>
<dbReference type="RefSeq" id="WP_161153945.1">
    <property type="nucleotide sequence ID" value="NZ_WEKT01000006.1"/>
</dbReference>
<feature type="active site" evidence="9">
    <location>
        <position position="19"/>
    </location>
</feature>
<evidence type="ECO:0000313" key="13">
    <source>
        <dbReference type="Proteomes" id="UP000462621"/>
    </source>
</evidence>
<accession>A0A7X4LIP4</accession>
<evidence type="ECO:0000256" key="6">
    <source>
        <dbReference type="ARBA" id="ARBA00022833"/>
    </source>
</evidence>
<dbReference type="PROSITE" id="PS51163">
    <property type="entry name" value="YRDC"/>
    <property type="match status" value="1"/>
</dbReference>
<dbReference type="Pfam" id="PF22521">
    <property type="entry name" value="HypF_C_2"/>
    <property type="match status" value="2"/>
</dbReference>
<dbReference type="Gene3D" id="1.10.357.160">
    <property type="match status" value="1"/>
</dbReference>
<proteinExistence type="inferred from homology"/>
<dbReference type="InterPro" id="IPR001792">
    <property type="entry name" value="Acylphosphatase-like_dom"/>
</dbReference>
<comment type="catalytic activity">
    <reaction evidence="7 8">
        <text>C-terminal L-cysteinyl-[HypE protein] + carbamoyl phosphate + ATP + H2O = C-terminal S-carboxamide-L-cysteinyl-[HypE protein] + AMP + phosphate + diphosphate + H(+)</text>
        <dbReference type="Rhea" id="RHEA:55636"/>
        <dbReference type="Rhea" id="RHEA-COMP:14247"/>
        <dbReference type="Rhea" id="RHEA-COMP:14392"/>
        <dbReference type="ChEBI" id="CHEBI:15377"/>
        <dbReference type="ChEBI" id="CHEBI:15378"/>
        <dbReference type="ChEBI" id="CHEBI:30616"/>
        <dbReference type="ChEBI" id="CHEBI:33019"/>
        <dbReference type="ChEBI" id="CHEBI:43474"/>
        <dbReference type="ChEBI" id="CHEBI:58228"/>
        <dbReference type="ChEBI" id="CHEBI:76913"/>
        <dbReference type="ChEBI" id="CHEBI:139126"/>
        <dbReference type="ChEBI" id="CHEBI:456215"/>
    </reaction>
</comment>
<dbReference type="PIRSF" id="PIRSF006256">
    <property type="entry name" value="CMPcnvr_hdrg_mat"/>
    <property type="match status" value="1"/>
</dbReference>
<evidence type="ECO:0000256" key="7">
    <source>
        <dbReference type="ARBA" id="ARBA00048220"/>
    </source>
</evidence>
<dbReference type="AlphaFoldDB" id="A0A7X4LIP4"/>
<dbReference type="GO" id="GO:0008270">
    <property type="term" value="F:zinc ion binding"/>
    <property type="evidence" value="ECO:0007669"/>
    <property type="project" value="UniProtKB-KW"/>
</dbReference>
<dbReference type="Pfam" id="PF17788">
    <property type="entry name" value="HypF_C"/>
    <property type="match status" value="1"/>
</dbReference>
<dbReference type="NCBIfam" id="TIGR00143">
    <property type="entry name" value="hypF"/>
    <property type="match status" value="1"/>
</dbReference>
<dbReference type="GO" id="GO:0016874">
    <property type="term" value="F:ligase activity"/>
    <property type="evidence" value="ECO:0007669"/>
    <property type="project" value="UniProtKB-UniRule"/>
</dbReference>
<feature type="active site" evidence="9">
    <location>
        <position position="37"/>
    </location>
</feature>
<dbReference type="InterPro" id="IPR017945">
    <property type="entry name" value="DHBP_synth_RibB-like_a/b_dom"/>
</dbReference>
<dbReference type="Pfam" id="PF01300">
    <property type="entry name" value="Sua5_yciO_yrdC"/>
    <property type="match status" value="1"/>
</dbReference>
<dbReference type="Gene3D" id="3.30.110.120">
    <property type="match status" value="1"/>
</dbReference>
<evidence type="ECO:0000313" key="12">
    <source>
        <dbReference type="EMBL" id="MZI92644.1"/>
    </source>
</evidence>
<keyword evidence="4" id="KW-0479">Metal-binding</keyword>
<dbReference type="PANTHER" id="PTHR42959:SF1">
    <property type="entry name" value="CARBAMOYLTRANSFERASE HYPF"/>
    <property type="match status" value="1"/>
</dbReference>
<dbReference type="InterPro" id="IPR011125">
    <property type="entry name" value="Znf_HypF"/>
</dbReference>
<dbReference type="GO" id="GO:0003998">
    <property type="term" value="F:acylphosphatase activity"/>
    <property type="evidence" value="ECO:0007669"/>
    <property type="project" value="UniProtKB-EC"/>
</dbReference>
<dbReference type="Pfam" id="PF07503">
    <property type="entry name" value="zf-HYPF"/>
    <property type="match status" value="2"/>
</dbReference>
<dbReference type="InterPro" id="IPR041440">
    <property type="entry name" value="HypF_C"/>
</dbReference>
<dbReference type="Pfam" id="PF00708">
    <property type="entry name" value="Acylphosphatase"/>
    <property type="match status" value="1"/>
</dbReference>
<dbReference type="InterPro" id="IPR004421">
    <property type="entry name" value="Carbamoyltransferase_HypF"/>
</dbReference>
<keyword evidence="6" id="KW-0862">Zinc</keyword>
<name>A0A7X4LIP4_9VIBR</name>
<feature type="domain" description="YrdC-like" evidence="11">
    <location>
        <begin position="203"/>
        <end position="393"/>
    </location>
</feature>
<dbReference type="Gene3D" id="3.30.420.360">
    <property type="match status" value="1"/>
</dbReference>
<dbReference type="PROSITE" id="PS51160">
    <property type="entry name" value="ACYLPHOSPHATASE_3"/>
    <property type="match status" value="1"/>
</dbReference>
<dbReference type="Proteomes" id="UP000462621">
    <property type="component" value="Unassembled WGS sequence"/>
</dbReference>
<dbReference type="InterPro" id="IPR051060">
    <property type="entry name" value="Carbamoyltrans_HypF-like"/>
</dbReference>
<keyword evidence="3" id="KW-0436">Ligase</keyword>
<dbReference type="EMBL" id="WEKT01000006">
    <property type="protein sequence ID" value="MZI92644.1"/>
    <property type="molecule type" value="Genomic_DNA"/>
</dbReference>
<evidence type="ECO:0000259" key="11">
    <source>
        <dbReference type="PROSITE" id="PS51163"/>
    </source>
</evidence>
<dbReference type="EC" id="6.2.-.-" evidence="8"/>
<evidence type="ECO:0000256" key="1">
    <source>
        <dbReference type="ARBA" id="ARBA00004711"/>
    </source>
</evidence>
<dbReference type="Gene3D" id="3.90.870.50">
    <property type="match status" value="1"/>
</dbReference>
<dbReference type="InterPro" id="IPR055128">
    <property type="entry name" value="HypF_C_2"/>
</dbReference>
<gene>
    <name evidence="12" type="primary">hypF</name>
    <name evidence="12" type="ORF">F9817_05450</name>
</gene>
<dbReference type="PANTHER" id="PTHR42959">
    <property type="entry name" value="CARBAMOYLTRANSFERASE"/>
    <property type="match status" value="1"/>
</dbReference>
<organism evidence="12 13">
    <name type="scientific">Vibrio eleionomae</name>
    <dbReference type="NCBI Taxonomy" id="2653505"/>
    <lineage>
        <taxon>Bacteria</taxon>
        <taxon>Pseudomonadati</taxon>
        <taxon>Pseudomonadota</taxon>
        <taxon>Gammaproteobacteria</taxon>
        <taxon>Vibrionales</taxon>
        <taxon>Vibrionaceae</taxon>
        <taxon>Vibrio</taxon>
    </lineage>
</organism>
<evidence type="ECO:0000256" key="4">
    <source>
        <dbReference type="ARBA" id="ARBA00022723"/>
    </source>
</evidence>
<dbReference type="GO" id="GO:0003725">
    <property type="term" value="F:double-stranded RNA binding"/>
    <property type="evidence" value="ECO:0007669"/>
    <property type="project" value="InterPro"/>
</dbReference>
<dbReference type="SUPFAM" id="SSF55821">
    <property type="entry name" value="YrdC/RibB"/>
    <property type="match status" value="1"/>
</dbReference>
<keyword evidence="12" id="KW-0808">Transferase</keyword>
<comment type="similarity">
    <text evidence="2 8">Belongs to the carbamoyltransferase HypF family.</text>
</comment>
<evidence type="ECO:0000256" key="3">
    <source>
        <dbReference type="ARBA" id="ARBA00022598"/>
    </source>
</evidence>
<comment type="caution">
    <text evidence="12">The sequence shown here is derived from an EMBL/GenBank/DDBJ whole genome shotgun (WGS) entry which is preliminary data.</text>
</comment>
<evidence type="ECO:0000259" key="10">
    <source>
        <dbReference type="PROSITE" id="PS51160"/>
    </source>
</evidence>
<keyword evidence="13" id="KW-1185">Reference proteome</keyword>
<dbReference type="Gene3D" id="3.30.420.560">
    <property type="match status" value="1"/>
</dbReference>
<comment type="function">
    <text evidence="8">Involved in the maturation of [NiFe] hydrogenases. Along with HypE, it catalyzes the synthesis of the CN ligands of the active site iron of [NiFe]-hydrogenases. HypF functions as a carbamoyl transferase using carbamoylphosphate as a substrate and transferring the carboxamido moiety in an ATP-dependent reaction to the thiolate of the C-terminal cysteine of HypE yielding a protein-S-carboxamide.</text>
</comment>
<keyword evidence="5" id="KW-0863">Zinc-finger</keyword>
<evidence type="ECO:0000256" key="2">
    <source>
        <dbReference type="ARBA" id="ARBA00008097"/>
    </source>
</evidence>
<evidence type="ECO:0000256" key="9">
    <source>
        <dbReference type="PROSITE-ProRule" id="PRU00520"/>
    </source>
</evidence>
<protein>
    <recommendedName>
        <fullName evidence="8">Carbamoyltransferase HypF</fullName>
        <ecNumber evidence="8">6.2.-.-</ecNumber>
    </recommendedName>
</protein>
<evidence type="ECO:0000256" key="8">
    <source>
        <dbReference type="PIRNR" id="PIRNR006256"/>
    </source>
</evidence>
<dbReference type="SUPFAM" id="SSF54975">
    <property type="entry name" value="Acylphosphatase/BLUF domain-like"/>
    <property type="match status" value="1"/>
</dbReference>
<dbReference type="InterPro" id="IPR036046">
    <property type="entry name" value="Acylphosphatase-like_dom_sf"/>
</dbReference>
<keyword evidence="9" id="KW-0378">Hydrolase</keyword>
<reference evidence="12 13" key="1">
    <citation type="submission" date="2019-10" db="EMBL/GenBank/DDBJ databases">
        <title>Vibrio sp. nov. isolated from a shrimp pond.</title>
        <authorList>
            <person name="Gomez-Gil B."/>
            <person name="Enciso-Ibarra J."/>
            <person name="Enciso-Ibarra K."/>
            <person name="Bolan-Mejia C."/>
        </authorList>
    </citation>
    <scope>NUCLEOTIDE SEQUENCE [LARGE SCALE GENOMIC DNA]</scope>
    <source>
        <strain evidence="12 13">CAIM 722</strain>
    </source>
</reference>
<comment type="pathway">
    <text evidence="1 8">Protein modification; [NiFe] hydrogenase maturation.</text>
</comment>
<dbReference type="GO" id="GO:0016743">
    <property type="term" value="F:carboxyl- or carbamoyltransferase activity"/>
    <property type="evidence" value="ECO:0007669"/>
    <property type="project" value="UniProtKB-UniRule"/>
</dbReference>
<comment type="catalytic activity">
    <reaction evidence="9">
        <text>an acyl phosphate + H2O = a carboxylate + phosphate + H(+)</text>
        <dbReference type="Rhea" id="RHEA:14965"/>
        <dbReference type="ChEBI" id="CHEBI:15377"/>
        <dbReference type="ChEBI" id="CHEBI:15378"/>
        <dbReference type="ChEBI" id="CHEBI:29067"/>
        <dbReference type="ChEBI" id="CHEBI:43474"/>
        <dbReference type="ChEBI" id="CHEBI:59918"/>
        <dbReference type="EC" id="3.6.1.7"/>
    </reaction>
</comment>
<sequence length="809" mass="90749">MLSRRLIHITGVVQGVGYRPFIYQLATQYELAGSVCNDTAGVQIDVQGQWENIDAFIDQVQKKTPPLSRVDRISIKEHQLHAVSEFSIVTSDRQHDVMVSVAPDQAMCPDCYRELHDPTSPYYRYPFINCTNCGPRFTIIKQLPYDREFTSMANFALCPTCESVYHDPNDRRYHAQPVSCDHCGPHLSWFYSAEDSEPAQIKEHALQEAVNGLAKGGVIALKGIGGFHLACDATNELAVQRLRQLKHRQRKPLAIMATDLQTAQQLVVGESAEWQVLQSQAAPIVLMRRRDDGLSLAQSVAPNMAFLGVMLPYSPLHVLLMEALADLGVRALVMTSANVSGVPLATQRDEIAQQFGGQLDGVLDHNREIVNACDDSVVHLAAGEIRVLRMARGFAPYSQACDGIQMPIIAVGAQQKSSVAFALPGQWMLSPYIGDIDDIDTQSRFITMSEYFPHLYQTQPKQWISDCHPGYFSTQFATEQNESVISLQHHYAHLLSVMAEHQYTKSVLGFAFDGTGWGEDETVWGGEVMVADIDGYQRIAQLKPFRLIGREQAIHQPARILYAMLLEHLSVEQIRALDLAIFKSWSPDYFDNLYRLWRSEKHSPYTSSIGRLFDGIAALLELVSTPDFEGESGLMMEQIAELLDHRCPNDPKAVQDCCYLNEKLIKSISNKHLDHGVLNASKAEHNEKGEPFYLPWNEQNQLDWWPMLEVLIQDKTQHDKGWQSQVSAGFIDALAHAIVVKSQQYLELPVVLSGGVFQNRRLLNAVAQDFTQQGRQWMSGKVIPVNDGGIAAGQLWYGIHHQTQTDRAN</sequence>
<dbReference type="GO" id="GO:0051604">
    <property type="term" value="P:protein maturation"/>
    <property type="evidence" value="ECO:0007669"/>
    <property type="project" value="TreeGrafter"/>
</dbReference>
<evidence type="ECO:0000256" key="5">
    <source>
        <dbReference type="ARBA" id="ARBA00022771"/>
    </source>
</evidence>
<dbReference type="UniPathway" id="UPA00335"/>